<comment type="caution">
    <text evidence="2">The sequence shown here is derived from an EMBL/GenBank/DDBJ whole genome shotgun (WGS) entry which is preliminary data.</text>
</comment>
<feature type="compositionally biased region" description="Polar residues" evidence="1">
    <location>
        <begin position="61"/>
        <end position="76"/>
    </location>
</feature>
<keyword evidence="3" id="KW-1185">Reference proteome</keyword>
<accession>A0ABP6NI03</accession>
<protein>
    <submittedName>
        <fullName evidence="2">Uncharacterized protein</fullName>
    </submittedName>
</protein>
<evidence type="ECO:0000256" key="1">
    <source>
        <dbReference type="SAM" id="MobiDB-lite"/>
    </source>
</evidence>
<organism evidence="2 3">
    <name type="scientific">Planomonospora alba</name>
    <dbReference type="NCBI Taxonomy" id="161354"/>
    <lineage>
        <taxon>Bacteria</taxon>
        <taxon>Bacillati</taxon>
        <taxon>Actinomycetota</taxon>
        <taxon>Actinomycetes</taxon>
        <taxon>Streptosporangiales</taxon>
        <taxon>Streptosporangiaceae</taxon>
        <taxon>Planomonospora</taxon>
    </lineage>
</organism>
<sequence>MPACGLLPGDAGQAGGRPVDGQHVAVAIGDHEAVREVVHVDRACGVSTPLAGVFAVHDPASSDSTADNSGFPSSYGSLGAGPAAEPARWDRADAYRHTAAAVARLRLSALP</sequence>
<reference evidence="3" key="1">
    <citation type="journal article" date="2019" name="Int. J. Syst. Evol. Microbiol.">
        <title>The Global Catalogue of Microorganisms (GCM) 10K type strain sequencing project: providing services to taxonomists for standard genome sequencing and annotation.</title>
        <authorList>
            <consortium name="The Broad Institute Genomics Platform"/>
            <consortium name="The Broad Institute Genome Sequencing Center for Infectious Disease"/>
            <person name="Wu L."/>
            <person name="Ma J."/>
        </authorList>
    </citation>
    <scope>NUCLEOTIDE SEQUENCE [LARGE SCALE GENOMIC DNA]</scope>
    <source>
        <strain evidence="3">JCM 9373</strain>
    </source>
</reference>
<evidence type="ECO:0000313" key="2">
    <source>
        <dbReference type="EMBL" id="GAA3148778.1"/>
    </source>
</evidence>
<evidence type="ECO:0000313" key="3">
    <source>
        <dbReference type="Proteomes" id="UP001500320"/>
    </source>
</evidence>
<dbReference type="Proteomes" id="UP001500320">
    <property type="component" value="Unassembled WGS sequence"/>
</dbReference>
<feature type="region of interest" description="Disordered" evidence="1">
    <location>
        <begin position="59"/>
        <end position="83"/>
    </location>
</feature>
<dbReference type="EMBL" id="BAAAUT010000037">
    <property type="protein sequence ID" value="GAA3148778.1"/>
    <property type="molecule type" value="Genomic_DNA"/>
</dbReference>
<gene>
    <name evidence="2" type="ORF">GCM10010466_44650</name>
</gene>
<name>A0ABP6NI03_9ACTN</name>
<proteinExistence type="predicted"/>